<evidence type="ECO:0000313" key="1">
    <source>
        <dbReference type="EMBL" id="KAK2578608.1"/>
    </source>
</evidence>
<organism evidence="1 2">
    <name type="scientific">Odynerus spinipes</name>
    <dbReference type="NCBI Taxonomy" id="1348599"/>
    <lineage>
        <taxon>Eukaryota</taxon>
        <taxon>Metazoa</taxon>
        <taxon>Ecdysozoa</taxon>
        <taxon>Arthropoda</taxon>
        <taxon>Hexapoda</taxon>
        <taxon>Insecta</taxon>
        <taxon>Pterygota</taxon>
        <taxon>Neoptera</taxon>
        <taxon>Endopterygota</taxon>
        <taxon>Hymenoptera</taxon>
        <taxon>Apocrita</taxon>
        <taxon>Aculeata</taxon>
        <taxon>Vespoidea</taxon>
        <taxon>Vespidae</taxon>
        <taxon>Eumeninae</taxon>
        <taxon>Odynerus</taxon>
    </lineage>
</organism>
<comment type="caution">
    <text evidence="1">The sequence shown here is derived from an EMBL/GenBank/DDBJ whole genome shotgun (WGS) entry which is preliminary data.</text>
</comment>
<reference evidence="1" key="2">
    <citation type="journal article" date="2023" name="Commun. Biol.">
        <title>Intrasexual cuticular hydrocarbon dimorphism in a wasp sheds light on hydrocarbon biosynthesis genes in Hymenoptera.</title>
        <authorList>
            <person name="Moris V.C."/>
            <person name="Podsiadlowski L."/>
            <person name="Martin S."/>
            <person name="Oeyen J.P."/>
            <person name="Donath A."/>
            <person name="Petersen M."/>
            <person name="Wilbrandt J."/>
            <person name="Misof B."/>
            <person name="Liedtke D."/>
            <person name="Thamm M."/>
            <person name="Scheiner R."/>
            <person name="Schmitt T."/>
            <person name="Niehuis O."/>
        </authorList>
    </citation>
    <scope>NUCLEOTIDE SEQUENCE</scope>
    <source>
        <strain evidence="1">GBR_01_08_01A</strain>
    </source>
</reference>
<dbReference type="Proteomes" id="UP001258017">
    <property type="component" value="Unassembled WGS sequence"/>
</dbReference>
<accession>A0AAD9RFA2</accession>
<proteinExistence type="predicted"/>
<dbReference type="EMBL" id="JAIFRP010000216">
    <property type="protein sequence ID" value="KAK2578608.1"/>
    <property type="molecule type" value="Genomic_DNA"/>
</dbReference>
<reference evidence="1" key="1">
    <citation type="submission" date="2021-08" db="EMBL/GenBank/DDBJ databases">
        <authorList>
            <person name="Misof B."/>
            <person name="Oliver O."/>
            <person name="Podsiadlowski L."/>
            <person name="Donath A."/>
            <person name="Peters R."/>
            <person name="Mayer C."/>
            <person name="Rust J."/>
            <person name="Gunkel S."/>
            <person name="Lesny P."/>
            <person name="Martin S."/>
            <person name="Oeyen J.P."/>
            <person name="Petersen M."/>
            <person name="Panagiotis P."/>
            <person name="Wilbrandt J."/>
            <person name="Tanja T."/>
        </authorList>
    </citation>
    <scope>NUCLEOTIDE SEQUENCE</scope>
    <source>
        <strain evidence="1">GBR_01_08_01A</strain>
        <tissue evidence="1">Thorax + abdomen</tissue>
    </source>
</reference>
<gene>
    <name evidence="1" type="ORF">KPH14_005574</name>
</gene>
<keyword evidence="2" id="KW-1185">Reference proteome</keyword>
<protein>
    <submittedName>
        <fullName evidence="1">Uncharacterized protein</fullName>
    </submittedName>
</protein>
<name>A0AAD9RFA2_9HYME</name>
<sequence length="126" mass="14671">MRGNIVNAAAARSDTWGDEVLNRISLVEDLVIVKARYHTACYPRFFNRNYQPETTQNSTPHIIDIIQQFIDDNPGEQQFSLKRIIDDFQSGRVNNQWIKRKLYERLGDDIFITSNPGSEPIIFLRD</sequence>
<evidence type="ECO:0000313" key="2">
    <source>
        <dbReference type="Proteomes" id="UP001258017"/>
    </source>
</evidence>
<dbReference type="AlphaFoldDB" id="A0AAD9RFA2"/>